<comment type="caution">
    <text evidence="2">The sequence shown here is derived from an EMBL/GenBank/DDBJ whole genome shotgun (WGS) entry which is preliminary data.</text>
</comment>
<keyword evidence="3" id="KW-1185">Reference proteome</keyword>
<evidence type="ECO:0000313" key="2">
    <source>
        <dbReference type="EMBL" id="POW16019.1"/>
    </source>
</evidence>
<evidence type="ECO:0000256" key="1">
    <source>
        <dbReference type="ARBA" id="ARBA00023125"/>
    </source>
</evidence>
<dbReference type="AlphaFoldDB" id="A0A2S4W2R5"/>
<dbReference type="GO" id="GO:0003677">
    <property type="term" value="F:DNA binding"/>
    <property type="evidence" value="ECO:0007669"/>
    <property type="project" value="UniProtKB-KW"/>
</dbReference>
<dbReference type="SUPFAM" id="SSF47823">
    <property type="entry name" value="lambda integrase-like, N-terminal domain"/>
    <property type="match status" value="1"/>
</dbReference>
<evidence type="ECO:0000313" key="3">
    <source>
        <dbReference type="Proteomes" id="UP000239156"/>
    </source>
</evidence>
<dbReference type="PANTHER" id="PTHR34605">
    <property type="entry name" value="PHAGE_INTEGRASE DOMAIN-CONTAINING PROTEIN"/>
    <property type="match status" value="1"/>
</dbReference>
<evidence type="ECO:0008006" key="4">
    <source>
        <dbReference type="Google" id="ProtNLM"/>
    </source>
</evidence>
<organism evidence="2 3">
    <name type="scientific">Puccinia striiformis</name>
    <dbReference type="NCBI Taxonomy" id="27350"/>
    <lineage>
        <taxon>Eukaryota</taxon>
        <taxon>Fungi</taxon>
        <taxon>Dikarya</taxon>
        <taxon>Basidiomycota</taxon>
        <taxon>Pucciniomycotina</taxon>
        <taxon>Pucciniomycetes</taxon>
        <taxon>Pucciniales</taxon>
        <taxon>Pucciniaceae</taxon>
        <taxon>Puccinia</taxon>
    </lineage>
</organism>
<dbReference type="InterPro" id="IPR052925">
    <property type="entry name" value="Phage_Integrase-like_Recomb"/>
</dbReference>
<dbReference type="VEuPathDB" id="FungiDB:PSHT_05136"/>
<dbReference type="Gene3D" id="1.10.150.130">
    <property type="match status" value="1"/>
</dbReference>
<reference evidence="2" key="1">
    <citation type="submission" date="2017-12" db="EMBL/GenBank/DDBJ databases">
        <title>Gene loss provides genomic basis for host adaptation in cereal stripe rust fungi.</title>
        <authorList>
            <person name="Xia C."/>
        </authorList>
    </citation>
    <scope>NUCLEOTIDE SEQUENCE [LARGE SCALE GENOMIC DNA]</scope>
    <source>
        <strain evidence="2">93-210</strain>
    </source>
</reference>
<dbReference type="InterPro" id="IPR010998">
    <property type="entry name" value="Integrase_recombinase_N"/>
</dbReference>
<dbReference type="Proteomes" id="UP000239156">
    <property type="component" value="Unassembled WGS sequence"/>
</dbReference>
<dbReference type="VEuPathDB" id="FungiDB:PSTT_01703"/>
<name>A0A2S4W2R5_9BASI</name>
<keyword evidence="1" id="KW-0238">DNA-binding</keyword>
<dbReference type="PANTHER" id="PTHR34605:SF3">
    <property type="entry name" value="P CELL-TYPE AGGLUTINATION PROTEIN MAP4-LIKE-RELATED"/>
    <property type="match status" value="1"/>
</dbReference>
<protein>
    <recommendedName>
        <fullName evidence="4">Integrase SAM-like N-terminal domain-containing protein</fullName>
    </recommendedName>
</protein>
<dbReference type="EMBL" id="PKSL01000009">
    <property type="protein sequence ID" value="POW16019.1"/>
    <property type="molecule type" value="Genomic_DNA"/>
</dbReference>
<sequence length="148" mass="16846">MDTKKIQHFIHNGSTNQTLAPPDLRVLDGWKWSTLLGYNTAVKKFEDFKRSTGVTHYKLPITPKDVYSFVTWAGRGVGDEGTTKINATSLKNYLFAIKAWHTFHNALYPYQTERRVKLMLKASGRHDATIPKRPEKAPVLIADLADLF</sequence>
<proteinExistence type="predicted"/>
<accession>A0A2S4W2R5</accession>
<gene>
    <name evidence="2" type="ORF">PSTT_01703</name>
</gene>